<evidence type="ECO:0000256" key="2">
    <source>
        <dbReference type="ARBA" id="ARBA00022840"/>
    </source>
</evidence>
<evidence type="ECO:0000259" key="4">
    <source>
        <dbReference type="PROSITE" id="PS51194"/>
    </source>
</evidence>
<reference evidence="5" key="1">
    <citation type="submission" date="2014-09" db="EMBL/GenBank/DDBJ databases">
        <title>Genome sequence of the luminous mushroom Mycena chlorophos for searching fungal bioluminescence genes.</title>
        <authorList>
            <person name="Tanaka Y."/>
            <person name="Kasuga D."/>
            <person name="Oba Y."/>
            <person name="Hase S."/>
            <person name="Sato K."/>
            <person name="Oba Y."/>
            <person name="Sakakibara Y."/>
        </authorList>
    </citation>
    <scope>NUCLEOTIDE SEQUENCE</scope>
</reference>
<gene>
    <name evidence="5" type="ORF">MCHLO_10984</name>
</gene>
<dbReference type="InterPro" id="IPR011545">
    <property type="entry name" value="DEAD/DEAH_box_helicase_dom"/>
</dbReference>
<dbReference type="Pfam" id="PF22982">
    <property type="entry name" value="WHD_HRQ1"/>
    <property type="match status" value="1"/>
</dbReference>
<dbReference type="Pfam" id="PF00270">
    <property type="entry name" value="DEAD"/>
    <property type="match status" value="1"/>
</dbReference>
<protein>
    <recommendedName>
        <fullName evidence="7">P-loop containing nucleoside triphosphate hydrolase protein</fullName>
    </recommendedName>
</protein>
<feature type="domain" description="Helicase ATP-binding" evidence="3">
    <location>
        <begin position="273"/>
        <end position="456"/>
    </location>
</feature>
<dbReference type="InterPro" id="IPR027417">
    <property type="entry name" value="P-loop_NTPase"/>
</dbReference>
<dbReference type="Pfam" id="PF09369">
    <property type="entry name" value="MZB"/>
    <property type="match status" value="1"/>
</dbReference>
<dbReference type="Gene3D" id="3.40.50.300">
    <property type="entry name" value="P-loop containing nucleotide triphosphate hydrolases"/>
    <property type="match status" value="2"/>
</dbReference>
<evidence type="ECO:0000313" key="6">
    <source>
        <dbReference type="Proteomes" id="UP000815677"/>
    </source>
</evidence>
<dbReference type="SMART" id="SM00490">
    <property type="entry name" value="HELICc"/>
    <property type="match status" value="1"/>
</dbReference>
<dbReference type="InterPro" id="IPR014939">
    <property type="entry name" value="CDT1_Gemini-bd-like"/>
</dbReference>
<evidence type="ECO:0000259" key="3">
    <source>
        <dbReference type="PROSITE" id="PS51192"/>
    </source>
</evidence>
<sequence length="997" mass="111144">MAPARKRRKLDDTDTSKWPDYFNDLYKVFQALNTVLAFVSSRKQMASSFQSIRQSVESLLKKPLDLEHVAQLKSLLPDLIKFAYIPRSEAFVNDEPSRMPDFRPRPEPEFNGEEHILVLEFVDKSQGKAAETNSQMLTAAPTLSPAAMKRLIEKRNQRFQETVNELLASTGDDEDPVALLQAAARDHIPVKPGGSFPPFVGIPTAETRPSVQAVLDEIAEQDWYMDQLVERKTVEAKAVQKGSLDFVLSETITNALRDSRKITSFYAHQAAALNAIDRGKHVIVSTSTATGKSVTYQVPVLRFLEANPSATALFVYPTKALAQDQRAALEHLLACCPGLEHIKVATYDGDTAQEHRAGIRENASVIFTNFDMIHAGILPFEDLWRRFLKNLKIMAVDELHYYYGIFGSHVAQIVRRLRRVLAALGNRRVICVSCSATLSRPSLHMQRIFGFDEADIEAVTVDAAPSGLKEYAIWNPPSNAVTDKPISCITEATTLMTFLMKRGIRDRRQIEHDAFTGHLLGIIATNALELGVDIGSLDAVLMLGFPNSVASFRQQAGRAGRRSRDSLAMLIAEALPIDQYYAKNAARLFEKEVPDLVVDLENKILLEAHLQCAAQEMPICESDSEFFGPLMKEICASHLRRDNEGWYHTHYKFMPYPSKFVSIRGIQEDVYSVIDVTSGHRRLLEEIEVSRAQFEIYEGGVFMHQGRTFLVNDISHDYKRALVVEADINWHTSPRDFTCVFFLDQPSRFILTKSLAMWTRCKHIASRKSEGRRIARILVASGSRFLYMGISRLGTSALVFYDPIGNGGGMSAKAFDNVYDLASQAERAISECTCEDGCAECIHSTSCKEKNVIASKLGAQLVLQSILDMHIDPDSVPMQTEEQLGHDTIVPATVVDRQVSGIIRDSTIRCLEERAAAAKLARATVGQDVGMQVSSRDPSPPPPFEPLLEDITRLHHANMLLRIGNASLLRRPAAVGVDSGSVWLECLSSNPPRSRNR</sequence>
<dbReference type="Proteomes" id="UP000815677">
    <property type="component" value="Unassembled WGS sequence"/>
</dbReference>
<dbReference type="PROSITE" id="PS51194">
    <property type="entry name" value="HELICASE_CTER"/>
    <property type="match status" value="1"/>
</dbReference>
<name>A0ABQ0LSZ7_MYCCL</name>
<dbReference type="PROSITE" id="PS51192">
    <property type="entry name" value="HELICASE_ATP_BIND_1"/>
    <property type="match status" value="1"/>
</dbReference>
<dbReference type="SMART" id="SM01075">
    <property type="entry name" value="CDT1"/>
    <property type="match status" value="1"/>
</dbReference>
<dbReference type="PANTHER" id="PTHR47957">
    <property type="entry name" value="ATP-DEPENDENT HELICASE HRQ1"/>
    <property type="match status" value="1"/>
</dbReference>
<dbReference type="InterPro" id="IPR001650">
    <property type="entry name" value="Helicase_C-like"/>
</dbReference>
<keyword evidence="6" id="KW-1185">Reference proteome</keyword>
<evidence type="ECO:0000256" key="1">
    <source>
        <dbReference type="ARBA" id="ARBA00022741"/>
    </source>
</evidence>
<dbReference type="EMBL" id="DF848493">
    <property type="protein sequence ID" value="GAT54102.1"/>
    <property type="molecule type" value="Genomic_DNA"/>
</dbReference>
<dbReference type="InterPro" id="IPR055227">
    <property type="entry name" value="HRQ1_WHD"/>
</dbReference>
<evidence type="ECO:0008006" key="7">
    <source>
        <dbReference type="Google" id="ProtNLM"/>
    </source>
</evidence>
<dbReference type="InterPro" id="IPR018973">
    <property type="entry name" value="MZB"/>
</dbReference>
<keyword evidence="1" id="KW-0547">Nucleotide-binding</keyword>
<dbReference type="SMART" id="SM00487">
    <property type="entry name" value="DEXDc"/>
    <property type="match status" value="1"/>
</dbReference>
<feature type="domain" description="Helicase C-terminal" evidence="4">
    <location>
        <begin position="455"/>
        <end position="604"/>
    </location>
</feature>
<keyword evidence="2" id="KW-0067">ATP-binding</keyword>
<evidence type="ECO:0000313" key="5">
    <source>
        <dbReference type="EMBL" id="GAT54102.1"/>
    </source>
</evidence>
<dbReference type="SUPFAM" id="SSF46785">
    <property type="entry name" value="Winged helix' DNA-binding domain"/>
    <property type="match status" value="1"/>
</dbReference>
<dbReference type="Pfam" id="PF08839">
    <property type="entry name" value="CDT1"/>
    <property type="match status" value="1"/>
</dbReference>
<dbReference type="CDD" id="cd17923">
    <property type="entry name" value="DEXHc_Hrq1-like"/>
    <property type="match status" value="1"/>
</dbReference>
<dbReference type="InterPro" id="IPR014001">
    <property type="entry name" value="Helicase_ATP-bd"/>
</dbReference>
<dbReference type="Pfam" id="PF00271">
    <property type="entry name" value="Helicase_C"/>
    <property type="match status" value="1"/>
</dbReference>
<dbReference type="SUPFAM" id="SSF52540">
    <property type="entry name" value="P-loop containing nucleoside triphosphate hydrolases"/>
    <property type="match status" value="2"/>
</dbReference>
<proteinExistence type="predicted"/>
<dbReference type="InterPro" id="IPR036390">
    <property type="entry name" value="WH_DNA-bd_sf"/>
</dbReference>
<accession>A0ABQ0LSZ7</accession>
<dbReference type="PANTHER" id="PTHR47957:SF3">
    <property type="entry name" value="ATP-DEPENDENT HELICASE HRQ1"/>
    <property type="match status" value="1"/>
</dbReference>
<organism evidence="5 6">
    <name type="scientific">Mycena chlorophos</name>
    <name type="common">Agaric fungus</name>
    <name type="synonym">Agaricus chlorophos</name>
    <dbReference type="NCBI Taxonomy" id="658473"/>
    <lineage>
        <taxon>Eukaryota</taxon>
        <taxon>Fungi</taxon>
        <taxon>Dikarya</taxon>
        <taxon>Basidiomycota</taxon>
        <taxon>Agaricomycotina</taxon>
        <taxon>Agaricomycetes</taxon>
        <taxon>Agaricomycetidae</taxon>
        <taxon>Agaricales</taxon>
        <taxon>Marasmiineae</taxon>
        <taxon>Mycenaceae</taxon>
        <taxon>Mycena</taxon>
    </lineage>
</organism>